<dbReference type="CDD" id="cd00009">
    <property type="entry name" value="AAA"/>
    <property type="match status" value="1"/>
</dbReference>
<evidence type="ECO:0000259" key="4">
    <source>
        <dbReference type="PROSITE" id="PS50045"/>
    </source>
</evidence>
<reference evidence="7" key="2">
    <citation type="submission" date="2022-03" db="EMBL/GenBank/DDBJ databases">
        <title>First case of bacteraemia caused by Dielma fastidiosa in a patient hospitalised with diverticulitis.</title>
        <authorList>
            <person name="Forman-Ankjaer B."/>
            <person name="Hvid-Jensen F."/>
            <person name="Kobel C.M."/>
            <person name="Greve T."/>
        </authorList>
    </citation>
    <scope>NUCLEOTIDE SEQUENCE</scope>
    <source>
        <strain evidence="7">AUH_DF_2021</strain>
    </source>
</reference>
<evidence type="ECO:0000259" key="5">
    <source>
        <dbReference type="PROSITE" id="PS51096"/>
    </source>
</evidence>
<keyword evidence="9" id="KW-1185">Reference proteome</keyword>
<dbReference type="Gene3D" id="3.40.50.510">
    <property type="entry name" value="Phosphotransferase system, mannose-type IIA component"/>
    <property type="match status" value="1"/>
</dbReference>
<dbReference type="Proteomes" id="UP000247612">
    <property type="component" value="Unassembled WGS sequence"/>
</dbReference>
<dbReference type="PANTHER" id="PTHR32071:SF38">
    <property type="entry name" value="PSP OPERON TRANSCRIPTIONAL ACTIVATOR"/>
    <property type="match status" value="1"/>
</dbReference>
<dbReference type="InterPro" id="IPR002078">
    <property type="entry name" value="Sigma_54_int"/>
</dbReference>
<dbReference type="PANTHER" id="PTHR32071">
    <property type="entry name" value="TRANSCRIPTIONAL REGULATORY PROTEIN"/>
    <property type="match status" value="1"/>
</dbReference>
<sequence length="908" mass="104346">MDKATKSEIYDLILQCTLEFCSSQKLNSDSATLGERLNISRSLASQYLNEYFKDGTFIKISTRPVYFLDKKTVEKSFRIDLKSNEFYDVNELIQLVEKGLLAQKSFLQAIGHDTSLAYCIMQCQSAIKYPPNGLPILLYGEHGVGKTYLSHLIYQYALEERIIPDDAKLMFLHEADSNLDDYKKIFGSIRIQGDKKLLQEGLLAKAKNGILVIDHAETLSDKCYRQLMSYMKSGDYTVENYGTFHSATRLVMTSCVDPKENIDSLFLHNVPILCQIPSLEERPLEDKEAFVIHFLKEEEENLRKQIYISSKAFAALIEGHYKNNIEELIGCIKTSCANAYLASDQAMKKLEIYLYHLPVSAISTVLPVSEEENLICVDQTINHSISGKLLSYFDYMLELFHEYEKGNLSDKQFSEKCFEGMNQYYDYIVFERKYTNPRVSAYEKLIVNIFENMLDQYDIYIPANCAFVIARIIYNMMQMVSSIKAWELKNKESIQHLLNCLKQNYAAEASVAVDVQLKIRQTLDIELNMMNLAFLILNIQFYNREMNRYLYNCMVLAHGYSTASSIADAANKLVGSHVMDAIDMPLNTSVDELICTLRKYIRRRNQNKDLILMVDMGSLEDIGNQISDIANMRIGVINNVSTKIAVNIAYKVKQGLEMNEIFSSITKETYLDTKIISNVKRKKAIIFTSETGETAAERVVQLFKNSLPRPVDISIFTYDYYRLSKNLDDDEVFVQFDVIFVAGTIQLPLTKVAYVSLEDVIAFKDIDRISLMLTRYFSEAEAEQFNKNLVKNFTLENVMNYLTILNPDKLITYIEAALSQLQNLMGIMLPNKTMVGMYIHISCLVERLITKDDSGKKLAEAGLLNKDEKRFVKMFNESFTDLLNHYRVVIPLNEILYLYEYIFKDLGI</sequence>
<evidence type="ECO:0000259" key="6">
    <source>
        <dbReference type="PROSITE" id="PS51372"/>
    </source>
</evidence>
<dbReference type="Gene3D" id="1.10.1790.10">
    <property type="entry name" value="PRD domain"/>
    <property type="match status" value="1"/>
</dbReference>
<dbReference type="InterPro" id="IPR036634">
    <property type="entry name" value="PRD_sf"/>
</dbReference>
<dbReference type="PROSITE" id="PS50045">
    <property type="entry name" value="SIGMA54_INTERACT_4"/>
    <property type="match status" value="1"/>
</dbReference>
<accession>A0A2V2EV56</accession>
<evidence type="ECO:0000256" key="3">
    <source>
        <dbReference type="ARBA" id="ARBA00022840"/>
    </source>
</evidence>
<dbReference type="InterPro" id="IPR036662">
    <property type="entry name" value="PTS_EIIA_man-typ_sf"/>
</dbReference>
<keyword evidence="2" id="KW-0547">Nucleotide-binding</keyword>
<evidence type="ECO:0000256" key="1">
    <source>
        <dbReference type="ARBA" id="ARBA00022679"/>
    </source>
</evidence>
<keyword evidence="1" id="KW-0808">Transferase</keyword>
<dbReference type="SUPFAM" id="SSF52540">
    <property type="entry name" value="P-loop containing nucleoside triphosphate hydrolases"/>
    <property type="match status" value="1"/>
</dbReference>
<dbReference type="GO" id="GO:0016020">
    <property type="term" value="C:membrane"/>
    <property type="evidence" value="ECO:0007669"/>
    <property type="project" value="InterPro"/>
</dbReference>
<dbReference type="GO" id="GO:0009401">
    <property type="term" value="P:phosphoenolpyruvate-dependent sugar phosphotransferase system"/>
    <property type="evidence" value="ECO:0007669"/>
    <property type="project" value="InterPro"/>
</dbReference>
<feature type="domain" description="PRD" evidence="6">
    <location>
        <begin position="805"/>
        <end position="908"/>
    </location>
</feature>
<dbReference type="InterPro" id="IPR011608">
    <property type="entry name" value="PRD"/>
</dbReference>
<dbReference type="PROSITE" id="PS51096">
    <property type="entry name" value="PTS_EIIA_TYPE_4"/>
    <property type="match status" value="1"/>
</dbReference>
<dbReference type="GO" id="GO:0006355">
    <property type="term" value="P:regulation of DNA-templated transcription"/>
    <property type="evidence" value="ECO:0007669"/>
    <property type="project" value="InterPro"/>
</dbReference>
<keyword evidence="3" id="KW-0067">ATP-binding</keyword>
<dbReference type="EMBL" id="QJKH01000004">
    <property type="protein sequence ID" value="PXX80206.1"/>
    <property type="molecule type" value="Genomic_DNA"/>
</dbReference>
<name>A0A2V2EV56_9FIRM</name>
<dbReference type="PROSITE" id="PS51372">
    <property type="entry name" value="PRD_2"/>
    <property type="match status" value="1"/>
</dbReference>
<dbReference type="AlphaFoldDB" id="A0A2V2EV56"/>
<dbReference type="STRING" id="1034346.GCA_000313565_01704"/>
<dbReference type="Pfam" id="PF00158">
    <property type="entry name" value="Sigma54_activat"/>
    <property type="match status" value="1"/>
</dbReference>
<evidence type="ECO:0000256" key="2">
    <source>
        <dbReference type="ARBA" id="ARBA00022741"/>
    </source>
</evidence>
<dbReference type="OrthoDB" id="9765164at2"/>
<comment type="caution">
    <text evidence="8">The sequence shown here is derived from an EMBL/GenBank/DDBJ whole genome shotgun (WGS) entry which is preliminary data.</text>
</comment>
<dbReference type="SUPFAM" id="SSF63520">
    <property type="entry name" value="PTS-regulatory domain, PRD"/>
    <property type="match status" value="1"/>
</dbReference>
<reference evidence="8 9" key="1">
    <citation type="submission" date="2018-05" db="EMBL/GenBank/DDBJ databases">
        <title>Genomic Encyclopedia of Type Strains, Phase IV (KMG-IV): sequencing the most valuable type-strain genomes for metagenomic binning, comparative biology and taxonomic classification.</title>
        <authorList>
            <person name="Goeker M."/>
        </authorList>
    </citation>
    <scope>NUCLEOTIDE SEQUENCE [LARGE SCALE GENOMIC DNA]</scope>
    <source>
        <strain evidence="8 9">JC118</strain>
    </source>
</reference>
<organism evidence="8 9">
    <name type="scientific">Dielma fastidiosa</name>
    <dbReference type="NCBI Taxonomy" id="1034346"/>
    <lineage>
        <taxon>Bacteria</taxon>
        <taxon>Bacillati</taxon>
        <taxon>Bacillota</taxon>
        <taxon>Erysipelotrichia</taxon>
        <taxon>Erysipelotrichales</taxon>
        <taxon>Erysipelotrichaceae</taxon>
        <taxon>Dielma</taxon>
    </lineage>
</organism>
<dbReference type="SUPFAM" id="SSF53062">
    <property type="entry name" value="PTS system fructose IIA component-like"/>
    <property type="match status" value="1"/>
</dbReference>
<feature type="domain" description="PTS EIIA type-4" evidence="5">
    <location>
        <begin position="550"/>
        <end position="696"/>
    </location>
</feature>
<gene>
    <name evidence="8" type="ORF">DES51_104212</name>
    <name evidence="7" type="ORF">MQE39_09330</name>
</gene>
<dbReference type="GO" id="GO:0016740">
    <property type="term" value="F:transferase activity"/>
    <property type="evidence" value="ECO:0007669"/>
    <property type="project" value="UniProtKB-KW"/>
</dbReference>
<dbReference type="InterPro" id="IPR003593">
    <property type="entry name" value="AAA+_ATPase"/>
</dbReference>
<dbReference type="GO" id="GO:0005524">
    <property type="term" value="F:ATP binding"/>
    <property type="evidence" value="ECO:0007669"/>
    <property type="project" value="UniProtKB-KW"/>
</dbReference>
<evidence type="ECO:0000313" key="9">
    <source>
        <dbReference type="Proteomes" id="UP000247612"/>
    </source>
</evidence>
<proteinExistence type="predicted"/>
<dbReference type="EMBL" id="JALDAW010000013">
    <property type="protein sequence ID" value="MDY5168316.1"/>
    <property type="molecule type" value="Genomic_DNA"/>
</dbReference>
<evidence type="ECO:0000313" key="8">
    <source>
        <dbReference type="EMBL" id="PXX80206.1"/>
    </source>
</evidence>
<feature type="domain" description="Sigma-54 factor interaction" evidence="4">
    <location>
        <begin position="109"/>
        <end position="337"/>
    </location>
</feature>
<dbReference type="RefSeq" id="WP_022938007.1">
    <property type="nucleotide sequence ID" value="NZ_BAABZA010000006.1"/>
</dbReference>
<dbReference type="Gene3D" id="3.40.50.300">
    <property type="entry name" value="P-loop containing nucleotide triphosphate hydrolases"/>
    <property type="match status" value="1"/>
</dbReference>
<evidence type="ECO:0000313" key="7">
    <source>
        <dbReference type="EMBL" id="MDY5168316.1"/>
    </source>
</evidence>
<dbReference type="SMART" id="SM00382">
    <property type="entry name" value="AAA"/>
    <property type="match status" value="1"/>
</dbReference>
<protein>
    <submittedName>
        <fullName evidence="7">Sigma 54-interacting transcriptional regulator</fullName>
    </submittedName>
    <submittedName>
        <fullName evidence="8">Sigma-54 dependent transcriptional regulator of gfr operon</fullName>
    </submittedName>
</protein>
<dbReference type="Proteomes" id="UP001276902">
    <property type="component" value="Unassembled WGS sequence"/>
</dbReference>
<dbReference type="InterPro" id="IPR027417">
    <property type="entry name" value="P-loop_NTPase"/>
</dbReference>
<dbReference type="Pfam" id="PF03610">
    <property type="entry name" value="EIIA-man"/>
    <property type="match status" value="1"/>
</dbReference>
<dbReference type="InterPro" id="IPR004701">
    <property type="entry name" value="PTS_EIIA_man-typ"/>
</dbReference>